<reference evidence="5 6" key="1">
    <citation type="submission" date="2019-05" db="EMBL/GenBank/DDBJ databases">
        <title>Nakamurella sp. N5BH11, whole genome shotgun sequence.</title>
        <authorList>
            <person name="Tuo L."/>
        </authorList>
    </citation>
    <scope>NUCLEOTIDE SEQUENCE [LARGE SCALE GENOMIC DNA]</scope>
    <source>
        <strain evidence="5 6">N5BH11</strain>
    </source>
</reference>
<dbReference type="Gene3D" id="3.40.50.2300">
    <property type="match status" value="2"/>
</dbReference>
<dbReference type="AlphaFoldDB" id="A0A4U6QM54"/>
<dbReference type="InterPro" id="IPR010982">
    <property type="entry name" value="Lambda_DNA-bd_dom_sf"/>
</dbReference>
<dbReference type="PROSITE" id="PS50932">
    <property type="entry name" value="HTH_LACI_2"/>
    <property type="match status" value="1"/>
</dbReference>
<keyword evidence="2" id="KW-0238">DNA-binding</keyword>
<feature type="domain" description="HTH lacI-type" evidence="4">
    <location>
        <begin position="9"/>
        <end position="63"/>
    </location>
</feature>
<dbReference type="Pfam" id="PF13377">
    <property type="entry name" value="Peripla_BP_3"/>
    <property type="match status" value="1"/>
</dbReference>
<dbReference type="PANTHER" id="PTHR30146:SF153">
    <property type="entry name" value="LACTOSE OPERON REPRESSOR"/>
    <property type="match status" value="1"/>
</dbReference>
<name>A0A4U6QM54_9ACTN</name>
<dbReference type="Pfam" id="PF00356">
    <property type="entry name" value="LacI"/>
    <property type="match status" value="1"/>
</dbReference>
<dbReference type="SUPFAM" id="SSF53822">
    <property type="entry name" value="Periplasmic binding protein-like I"/>
    <property type="match status" value="1"/>
</dbReference>
<dbReference type="PANTHER" id="PTHR30146">
    <property type="entry name" value="LACI-RELATED TRANSCRIPTIONAL REPRESSOR"/>
    <property type="match status" value="1"/>
</dbReference>
<sequence>MVHGNPSRPRLGDVAVAAGVSTATVSLVLRGVAGPSVATAQRVLAAAEQLGYRPDRAASALASRRSRTIGVALDLSNPFHADLTLAIQDAALRQGHEVLLATVTARQDENATAETLLDSRCAALILLGPRGPVPELERIGRQVPVVALGRPLISEQVGVVRSADDTGIALAVRHLVDLGHRRIAYVDGPPGEVADIRRDGYRRAMADAGSSRWTRVVPGGQTEDDGRAAAPAVLRASGRSVPTAVVAFNDRCAVGLLAACAEAGVGAPADLSVVGFDDSALARLPQIGLTTVAQDVRSLGEHAVAAAVRRASGDGEIGPEVVVPPHLVVRSTTAPPGR</sequence>
<dbReference type="EMBL" id="SZZH01000001">
    <property type="protein sequence ID" value="TKV61727.1"/>
    <property type="molecule type" value="Genomic_DNA"/>
</dbReference>
<evidence type="ECO:0000259" key="4">
    <source>
        <dbReference type="PROSITE" id="PS50932"/>
    </source>
</evidence>
<accession>A0A4U6QM54</accession>
<evidence type="ECO:0000256" key="1">
    <source>
        <dbReference type="ARBA" id="ARBA00023015"/>
    </source>
</evidence>
<dbReference type="CDD" id="cd01392">
    <property type="entry name" value="HTH_LacI"/>
    <property type="match status" value="1"/>
</dbReference>
<proteinExistence type="predicted"/>
<dbReference type="InterPro" id="IPR046335">
    <property type="entry name" value="LacI/GalR-like_sensor"/>
</dbReference>
<dbReference type="SMART" id="SM00354">
    <property type="entry name" value="HTH_LACI"/>
    <property type="match status" value="1"/>
</dbReference>
<keyword evidence="6" id="KW-1185">Reference proteome</keyword>
<dbReference type="CDD" id="cd06267">
    <property type="entry name" value="PBP1_LacI_sugar_binding-like"/>
    <property type="match status" value="1"/>
</dbReference>
<dbReference type="SUPFAM" id="SSF47413">
    <property type="entry name" value="lambda repressor-like DNA-binding domains"/>
    <property type="match status" value="1"/>
</dbReference>
<dbReference type="GO" id="GO:0000976">
    <property type="term" value="F:transcription cis-regulatory region binding"/>
    <property type="evidence" value="ECO:0007669"/>
    <property type="project" value="TreeGrafter"/>
</dbReference>
<evidence type="ECO:0000256" key="3">
    <source>
        <dbReference type="ARBA" id="ARBA00023163"/>
    </source>
</evidence>
<protein>
    <submittedName>
        <fullName evidence="5">LacI family transcriptional regulator</fullName>
    </submittedName>
</protein>
<organism evidence="5 6">
    <name type="scientific">Nakamurella flava</name>
    <dbReference type="NCBI Taxonomy" id="2576308"/>
    <lineage>
        <taxon>Bacteria</taxon>
        <taxon>Bacillati</taxon>
        <taxon>Actinomycetota</taxon>
        <taxon>Actinomycetes</taxon>
        <taxon>Nakamurellales</taxon>
        <taxon>Nakamurellaceae</taxon>
        <taxon>Nakamurella</taxon>
    </lineage>
</organism>
<dbReference type="GO" id="GO:0003700">
    <property type="term" value="F:DNA-binding transcription factor activity"/>
    <property type="evidence" value="ECO:0007669"/>
    <property type="project" value="TreeGrafter"/>
</dbReference>
<dbReference type="InterPro" id="IPR028082">
    <property type="entry name" value="Peripla_BP_I"/>
</dbReference>
<dbReference type="OrthoDB" id="59108at2"/>
<comment type="caution">
    <text evidence="5">The sequence shown here is derived from an EMBL/GenBank/DDBJ whole genome shotgun (WGS) entry which is preliminary data.</text>
</comment>
<keyword evidence="1" id="KW-0805">Transcription regulation</keyword>
<dbReference type="Gene3D" id="1.10.260.40">
    <property type="entry name" value="lambda repressor-like DNA-binding domains"/>
    <property type="match status" value="1"/>
</dbReference>
<dbReference type="Proteomes" id="UP000306985">
    <property type="component" value="Unassembled WGS sequence"/>
</dbReference>
<keyword evidence="3" id="KW-0804">Transcription</keyword>
<evidence type="ECO:0000313" key="6">
    <source>
        <dbReference type="Proteomes" id="UP000306985"/>
    </source>
</evidence>
<evidence type="ECO:0000256" key="2">
    <source>
        <dbReference type="ARBA" id="ARBA00023125"/>
    </source>
</evidence>
<gene>
    <name evidence="5" type="ORF">FDO65_09315</name>
</gene>
<evidence type="ECO:0000313" key="5">
    <source>
        <dbReference type="EMBL" id="TKV61727.1"/>
    </source>
</evidence>
<dbReference type="InterPro" id="IPR000843">
    <property type="entry name" value="HTH_LacI"/>
</dbReference>